<reference evidence="2 3" key="1">
    <citation type="submission" date="2021-06" db="EMBL/GenBank/DDBJ databases">
        <authorList>
            <person name="Kallberg Y."/>
            <person name="Tangrot J."/>
            <person name="Rosling A."/>
        </authorList>
    </citation>
    <scope>NUCLEOTIDE SEQUENCE [LARGE SCALE GENOMIC DNA]</scope>
    <source>
        <strain evidence="2 3">120-4 pot B 10/14</strain>
    </source>
</reference>
<keyword evidence="3" id="KW-1185">Reference proteome</keyword>
<gene>
    <name evidence="2" type="ORF">GMARGA_LOCUS8247</name>
</gene>
<evidence type="ECO:0000256" key="1">
    <source>
        <dbReference type="SAM" id="MobiDB-lite"/>
    </source>
</evidence>
<feature type="non-terminal residue" evidence="2">
    <location>
        <position position="144"/>
    </location>
</feature>
<protein>
    <submittedName>
        <fullName evidence="2">26839_t:CDS:1</fullName>
    </submittedName>
</protein>
<organism evidence="2 3">
    <name type="scientific">Gigaspora margarita</name>
    <dbReference type="NCBI Taxonomy" id="4874"/>
    <lineage>
        <taxon>Eukaryota</taxon>
        <taxon>Fungi</taxon>
        <taxon>Fungi incertae sedis</taxon>
        <taxon>Mucoromycota</taxon>
        <taxon>Glomeromycotina</taxon>
        <taxon>Glomeromycetes</taxon>
        <taxon>Diversisporales</taxon>
        <taxon>Gigasporaceae</taxon>
        <taxon>Gigaspora</taxon>
    </lineage>
</organism>
<feature type="compositionally biased region" description="Acidic residues" evidence="1">
    <location>
        <begin position="132"/>
        <end position="144"/>
    </location>
</feature>
<name>A0ABN7UNH3_GIGMA</name>
<feature type="compositionally biased region" description="Basic and acidic residues" evidence="1">
    <location>
        <begin position="120"/>
        <end position="130"/>
    </location>
</feature>
<evidence type="ECO:0000313" key="3">
    <source>
        <dbReference type="Proteomes" id="UP000789901"/>
    </source>
</evidence>
<comment type="caution">
    <text evidence="2">The sequence shown here is derived from an EMBL/GenBank/DDBJ whole genome shotgun (WGS) entry which is preliminary data.</text>
</comment>
<sequence length="144" mass="16330">MLIILQHHDLLTEEKITLIFNHPSVLASNAQGLQYQVFMWIYMLCAPWGGEHGLDDNGNTTSIPILLDHIGKPGPQQKKDCLSAIINSSINNIETNPNIQAFESNDYDNIELNNKNNIESNDHDNIKLNDYDNLESNDQDNEKL</sequence>
<dbReference type="EMBL" id="CAJVQB010004185">
    <property type="protein sequence ID" value="CAG8629277.1"/>
    <property type="molecule type" value="Genomic_DNA"/>
</dbReference>
<evidence type="ECO:0000313" key="2">
    <source>
        <dbReference type="EMBL" id="CAG8629277.1"/>
    </source>
</evidence>
<dbReference type="Proteomes" id="UP000789901">
    <property type="component" value="Unassembled WGS sequence"/>
</dbReference>
<proteinExistence type="predicted"/>
<feature type="region of interest" description="Disordered" evidence="1">
    <location>
        <begin position="116"/>
        <end position="144"/>
    </location>
</feature>
<accession>A0ABN7UNH3</accession>